<organism evidence="2 3">
    <name type="scientific">Symbiodinium natans</name>
    <dbReference type="NCBI Taxonomy" id="878477"/>
    <lineage>
        <taxon>Eukaryota</taxon>
        <taxon>Sar</taxon>
        <taxon>Alveolata</taxon>
        <taxon>Dinophyceae</taxon>
        <taxon>Suessiales</taxon>
        <taxon>Symbiodiniaceae</taxon>
        <taxon>Symbiodinium</taxon>
    </lineage>
</organism>
<evidence type="ECO:0000313" key="2">
    <source>
        <dbReference type="EMBL" id="CAE7276114.1"/>
    </source>
</evidence>
<keyword evidence="3" id="KW-1185">Reference proteome</keyword>
<evidence type="ECO:0000256" key="1">
    <source>
        <dbReference type="SAM" id="MobiDB-lite"/>
    </source>
</evidence>
<comment type="caution">
    <text evidence="2">The sequence shown here is derived from an EMBL/GenBank/DDBJ whole genome shotgun (WGS) entry which is preliminary data.</text>
</comment>
<gene>
    <name evidence="2" type="primary">RFC5</name>
    <name evidence="2" type="ORF">SNAT2548_LOCUS14646</name>
</gene>
<evidence type="ECO:0000313" key="3">
    <source>
        <dbReference type="Proteomes" id="UP000604046"/>
    </source>
</evidence>
<proteinExistence type="predicted"/>
<protein>
    <submittedName>
        <fullName evidence="2">RFC5 protein</fullName>
    </submittedName>
</protein>
<sequence>MPKGTEAMGNKQEIGKLLSNPGSYPVRVSYFPHPAFKFVRPGRVPDIEVARTPLKFVQDALAELDGNIDNVKHTLTKGGLPFSFWGMLNLLWKREDHYFQTGDDLQDALEWEMLVQKYGPHMEGYFLLTKKTGPGQELPPSKFEGGAKLGKPNEAHRTTMGRSMCWNTSLVDSMLYLFRPKLAAQFPSISRAAGTRGSSSELMPEDTAAEMPGQESWN</sequence>
<dbReference type="Proteomes" id="UP000604046">
    <property type="component" value="Unassembled WGS sequence"/>
</dbReference>
<dbReference type="EMBL" id="CAJNDS010001746">
    <property type="protein sequence ID" value="CAE7276114.1"/>
    <property type="molecule type" value="Genomic_DNA"/>
</dbReference>
<dbReference type="AlphaFoldDB" id="A0A812MNF2"/>
<accession>A0A812MNF2</accession>
<name>A0A812MNF2_9DINO</name>
<feature type="region of interest" description="Disordered" evidence="1">
    <location>
        <begin position="193"/>
        <end position="218"/>
    </location>
</feature>
<reference evidence="2" key="1">
    <citation type="submission" date="2021-02" db="EMBL/GenBank/DDBJ databases">
        <authorList>
            <person name="Dougan E. K."/>
            <person name="Rhodes N."/>
            <person name="Thang M."/>
            <person name="Chan C."/>
        </authorList>
    </citation>
    <scope>NUCLEOTIDE SEQUENCE</scope>
</reference>